<keyword evidence="1" id="KW-0520">NAD</keyword>
<dbReference type="CDD" id="cd23933">
    <property type="entry name" value="ALDH_C"/>
    <property type="match status" value="1"/>
</dbReference>
<dbReference type="SUPFAM" id="SSF51735">
    <property type="entry name" value="NAD(P)-binding Rossmann-fold domains"/>
    <property type="match status" value="1"/>
</dbReference>
<feature type="binding site" evidence="1">
    <location>
        <begin position="201"/>
        <end position="209"/>
    </location>
    <ligand>
        <name>NAD(+)</name>
        <dbReference type="ChEBI" id="CHEBI:57540"/>
    </ligand>
</feature>
<evidence type="ECO:0000259" key="2">
    <source>
        <dbReference type="Pfam" id="PF09290"/>
    </source>
</evidence>
<gene>
    <name evidence="3" type="ORF">CFP75_24285</name>
</gene>
<dbReference type="HAMAP" id="MF_01657">
    <property type="entry name" value="Ac_ald_DH_ac"/>
    <property type="match status" value="1"/>
</dbReference>
<dbReference type="Proteomes" id="UP000215563">
    <property type="component" value="Unassembled WGS sequence"/>
</dbReference>
<comment type="caution">
    <text evidence="1">Lacks conserved residue(s) required for the propagation of feature annotation.</text>
</comment>
<dbReference type="SUPFAM" id="SSF55347">
    <property type="entry name" value="Glyceraldehyde-3-phosphate dehydrogenase-like, C-terminal domain"/>
    <property type="match status" value="1"/>
</dbReference>
<feature type="binding site" evidence="1">
    <location>
        <position position="312"/>
    </location>
    <ligand>
        <name>NAD(+)</name>
        <dbReference type="ChEBI" id="CHEBI:57540"/>
    </ligand>
</feature>
<dbReference type="Pfam" id="PF09290">
    <property type="entry name" value="AcetDehyd-dimer"/>
    <property type="match status" value="1"/>
</dbReference>
<dbReference type="Gene3D" id="3.30.360.10">
    <property type="entry name" value="Dihydrodipicolinate Reductase, domain 2"/>
    <property type="match status" value="1"/>
</dbReference>
<dbReference type="InterPro" id="IPR036291">
    <property type="entry name" value="NAD(P)-bd_dom_sf"/>
</dbReference>
<accession>A0A229RLN0</accession>
<comment type="similarity">
    <text evidence="1">Belongs to the acetaldehyde dehydrogenase family.</text>
</comment>
<dbReference type="NCBIfam" id="TIGR03215">
    <property type="entry name" value="ac_ald_DH_ac"/>
    <property type="match status" value="1"/>
</dbReference>
<dbReference type="InterPro" id="IPR003361">
    <property type="entry name" value="Acetaldehyde_dehydrogenase"/>
</dbReference>
<organism evidence="3 4">
    <name type="scientific">Amycolatopsis alba DSM 44262</name>
    <dbReference type="NCBI Taxonomy" id="1125972"/>
    <lineage>
        <taxon>Bacteria</taxon>
        <taxon>Bacillati</taxon>
        <taxon>Actinomycetota</taxon>
        <taxon>Actinomycetes</taxon>
        <taxon>Pseudonocardiales</taxon>
        <taxon>Pseudonocardiaceae</taxon>
        <taxon>Amycolatopsis</taxon>
    </lineage>
</organism>
<sequence>MPTRRHRHDRSLPRLSRGLRLHHLIHDPRRRIRVTTRNRERARPTPVRIGIVGTGALGTDLLCKVLGSRFLRCVLFAGRRPDSPGLLEATRRGVPTSIEGIDAVLDHIDEIDMVLDVSTADGAARHWRALEPTGKSFIDLTPAKLGKFCIPVLNLAECLELQYASMVTCGGQAAVPMARAICDATDGLDYLEIVSTTSSASVGPATRANIDEYVVATENATRQFCHTNETKTILVLNPAKPGVVMRNAVAATTSKKIDLDLLRKRVSEMETKIRSYVPGYQVVVPPVSSGNTVQLTLRVEGLGDWLPDYAGNLDVISCAAVALAEERARELTW</sequence>
<name>A0A229RLN0_AMYAL</name>
<dbReference type="AlphaFoldDB" id="A0A229RLN0"/>
<reference evidence="3 4" key="1">
    <citation type="submission" date="2017-07" db="EMBL/GenBank/DDBJ databases">
        <title>Amycolatopsis alba DSM 44262 Genome sequencing and assembly.</title>
        <authorList>
            <person name="Kaur N."/>
            <person name="Mayilraj S."/>
        </authorList>
    </citation>
    <scope>NUCLEOTIDE SEQUENCE [LARGE SCALE GENOMIC DNA]</scope>
    <source>
        <strain evidence="3 4">DSM 44262</strain>
    </source>
</reference>
<dbReference type="OrthoDB" id="9786743at2"/>
<evidence type="ECO:0000313" key="3">
    <source>
        <dbReference type="EMBL" id="OXM47361.1"/>
    </source>
</evidence>
<keyword evidence="1" id="KW-0058">Aromatic hydrocarbons catabolism</keyword>
<dbReference type="EC" id="1.2.1.10" evidence="1"/>
<keyword evidence="1" id="KW-0560">Oxidoreductase</keyword>
<dbReference type="NCBIfam" id="NF006157">
    <property type="entry name" value="PRK08300.1"/>
    <property type="match status" value="1"/>
</dbReference>
<feature type="domain" description="Acetaldehyde dehydrogenase C-terminal" evidence="2">
    <location>
        <begin position="169"/>
        <end position="307"/>
    </location>
</feature>
<dbReference type="GO" id="GO:0008774">
    <property type="term" value="F:acetaldehyde dehydrogenase (acetylating) activity"/>
    <property type="evidence" value="ECO:0007669"/>
    <property type="project" value="UniProtKB-UniRule"/>
</dbReference>
<dbReference type="InterPro" id="IPR015426">
    <property type="entry name" value="Acetylaldehyde_DH_C"/>
</dbReference>
<proteinExistence type="inferred from homology"/>
<feature type="active site" description="Acyl-thioester intermediate" evidence="1">
    <location>
        <position position="169"/>
    </location>
</feature>
<comment type="catalytic activity">
    <reaction evidence="1">
        <text>acetaldehyde + NAD(+) + CoA = acetyl-CoA + NADH + H(+)</text>
        <dbReference type="Rhea" id="RHEA:23288"/>
        <dbReference type="ChEBI" id="CHEBI:15343"/>
        <dbReference type="ChEBI" id="CHEBI:15378"/>
        <dbReference type="ChEBI" id="CHEBI:57287"/>
        <dbReference type="ChEBI" id="CHEBI:57288"/>
        <dbReference type="ChEBI" id="CHEBI:57540"/>
        <dbReference type="ChEBI" id="CHEBI:57945"/>
        <dbReference type="EC" id="1.2.1.10"/>
    </reaction>
</comment>
<dbReference type="GO" id="GO:0051287">
    <property type="term" value="F:NAD binding"/>
    <property type="evidence" value="ECO:0007669"/>
    <property type="project" value="UniProtKB-UniRule"/>
</dbReference>
<evidence type="ECO:0000256" key="1">
    <source>
        <dbReference type="HAMAP-Rule" id="MF_01657"/>
    </source>
</evidence>
<keyword evidence="4" id="KW-1185">Reference proteome</keyword>
<dbReference type="Gene3D" id="3.40.50.720">
    <property type="entry name" value="NAD(P)-binding Rossmann-like Domain"/>
    <property type="match status" value="1"/>
</dbReference>
<dbReference type="EMBL" id="NMQU01000076">
    <property type="protein sequence ID" value="OXM47361.1"/>
    <property type="molecule type" value="Genomic_DNA"/>
</dbReference>
<evidence type="ECO:0000313" key="4">
    <source>
        <dbReference type="Proteomes" id="UP000215563"/>
    </source>
</evidence>
<comment type="caution">
    <text evidence="3">The sequence shown here is derived from an EMBL/GenBank/DDBJ whole genome shotgun (WGS) entry which is preliminary data.</text>
</comment>
<protein>
    <recommendedName>
        <fullName evidence="1">Acetaldehyde dehydrogenase</fullName>
        <ecNumber evidence="1">1.2.1.10</ecNumber>
    </recommendedName>
    <alternativeName>
        <fullName evidence="1">Acetaldehyde dehydrogenase [acetylating]</fullName>
    </alternativeName>
</protein>